<reference evidence="6 7" key="1">
    <citation type="journal article" date="2012" name="Stand. Genomic Sci.">
        <title>Complete genome sequence of Liberibacter crescens BT-1.</title>
        <authorList>
            <person name="Leonard M.T."/>
            <person name="Fagen J.R."/>
            <person name="Davis-Richardson A.G."/>
            <person name="Davis M.J."/>
            <person name="Triplett E.W."/>
        </authorList>
    </citation>
    <scope>NUCLEOTIDE SEQUENCE [LARGE SCALE GENOMIC DNA]</scope>
    <source>
        <strain evidence="6 7">BT-1</strain>
    </source>
</reference>
<dbReference type="SUPFAM" id="SSF52540">
    <property type="entry name" value="P-loop containing nucleoside triphosphate hydrolases"/>
    <property type="match status" value="1"/>
</dbReference>
<dbReference type="Pfam" id="PF00005">
    <property type="entry name" value="ABC_tran"/>
    <property type="match status" value="1"/>
</dbReference>
<dbReference type="eggNOG" id="COG1126">
    <property type="taxonomic scope" value="Bacteria"/>
</dbReference>
<name>L0EUT9_LIBCB</name>
<dbReference type="InterPro" id="IPR017871">
    <property type="entry name" value="ABC_transporter-like_CS"/>
</dbReference>
<dbReference type="InterPro" id="IPR050086">
    <property type="entry name" value="MetN_ABC_transporter-like"/>
</dbReference>
<dbReference type="PANTHER" id="PTHR43166">
    <property type="entry name" value="AMINO ACID IMPORT ATP-BINDING PROTEIN"/>
    <property type="match status" value="1"/>
</dbReference>
<dbReference type="PROSITE" id="PS00211">
    <property type="entry name" value="ABC_TRANSPORTER_1"/>
    <property type="match status" value="1"/>
</dbReference>
<feature type="domain" description="ABC transporter" evidence="5">
    <location>
        <begin position="1"/>
        <end position="212"/>
    </location>
</feature>
<dbReference type="Gene3D" id="3.40.50.300">
    <property type="entry name" value="P-loop containing nucleotide triphosphate hydrolases"/>
    <property type="match status" value="1"/>
</dbReference>
<dbReference type="PROSITE" id="PS50893">
    <property type="entry name" value="ABC_TRANSPORTER_2"/>
    <property type="match status" value="1"/>
</dbReference>
<evidence type="ECO:0000256" key="1">
    <source>
        <dbReference type="ARBA" id="ARBA00005417"/>
    </source>
</evidence>
<dbReference type="SMART" id="SM00382">
    <property type="entry name" value="AAA"/>
    <property type="match status" value="1"/>
</dbReference>
<evidence type="ECO:0000313" key="7">
    <source>
        <dbReference type="Proteomes" id="UP000010799"/>
    </source>
</evidence>
<dbReference type="EMBL" id="CP003789">
    <property type="protein sequence ID" value="AGA64600.1"/>
    <property type="molecule type" value="Genomic_DNA"/>
</dbReference>
<dbReference type="InterPro" id="IPR003593">
    <property type="entry name" value="AAA+_ATPase"/>
</dbReference>
<organism evidence="6 7">
    <name type="scientific">Liberibacter crescens (strain BT-1)</name>
    <dbReference type="NCBI Taxonomy" id="1215343"/>
    <lineage>
        <taxon>Bacteria</taxon>
        <taxon>Pseudomonadati</taxon>
        <taxon>Pseudomonadota</taxon>
        <taxon>Alphaproteobacteria</taxon>
        <taxon>Hyphomicrobiales</taxon>
        <taxon>Rhizobiaceae</taxon>
        <taxon>Liberibacter</taxon>
    </lineage>
</organism>
<dbReference type="AlphaFoldDB" id="L0EUT9"/>
<keyword evidence="7" id="KW-1185">Reference proteome</keyword>
<dbReference type="GO" id="GO:0016887">
    <property type="term" value="F:ATP hydrolysis activity"/>
    <property type="evidence" value="ECO:0007669"/>
    <property type="project" value="InterPro"/>
</dbReference>
<dbReference type="PATRIC" id="fig|1215343.11.peg.619"/>
<dbReference type="HOGENOM" id="CLU_000604_1_22_5"/>
<dbReference type="STRING" id="1215343.B488_06080"/>
<dbReference type="PANTHER" id="PTHR43166:SF15">
    <property type="entry name" value="HISTIDINE TRANSPORT ATP-BINDING PROTEIN HISP"/>
    <property type="match status" value="1"/>
</dbReference>
<evidence type="ECO:0000313" key="6">
    <source>
        <dbReference type="EMBL" id="AGA64600.1"/>
    </source>
</evidence>
<keyword evidence="3" id="KW-0547">Nucleotide-binding</keyword>
<evidence type="ECO:0000256" key="2">
    <source>
        <dbReference type="ARBA" id="ARBA00022448"/>
    </source>
</evidence>
<sequence length="217" mass="24353">MLLGKSGSGKSTLLRCINLLEIPSSGMLRFMNKKIFFNSKLKIQKHEINQIRMQIGTVFQNFQLFPHLTAIQNIIEGLIVVHKWPKPKAYSRAIELLRKVSLLNKADSWPAHLSGGQQQRIAIARALAAFPSVLLCDEPTSALDPELSAEVIKVLLLIAHEGTSMVIATHDLKLAKSIANYIIFLEEGRIIAQDTAHKFFSFPQGDPIKRFISKRML</sequence>
<evidence type="ECO:0000256" key="4">
    <source>
        <dbReference type="ARBA" id="ARBA00022840"/>
    </source>
</evidence>
<dbReference type="InterPro" id="IPR003439">
    <property type="entry name" value="ABC_transporter-like_ATP-bd"/>
</dbReference>
<keyword evidence="2" id="KW-0813">Transport</keyword>
<evidence type="ECO:0000259" key="5">
    <source>
        <dbReference type="PROSITE" id="PS50893"/>
    </source>
</evidence>
<accession>L0EUT9</accession>
<dbReference type="GO" id="GO:0005524">
    <property type="term" value="F:ATP binding"/>
    <property type="evidence" value="ECO:0007669"/>
    <property type="project" value="UniProtKB-KW"/>
</dbReference>
<proteinExistence type="inferred from homology"/>
<dbReference type="Proteomes" id="UP000010799">
    <property type="component" value="Chromosome"/>
</dbReference>
<dbReference type="InterPro" id="IPR027417">
    <property type="entry name" value="P-loop_NTPase"/>
</dbReference>
<protein>
    <recommendedName>
        <fullName evidence="5">ABC transporter domain-containing protein</fullName>
    </recommendedName>
</protein>
<keyword evidence="4" id="KW-0067">ATP-binding</keyword>
<evidence type="ECO:0000256" key="3">
    <source>
        <dbReference type="ARBA" id="ARBA00022741"/>
    </source>
</evidence>
<dbReference type="KEGG" id="lcc:B488_06080"/>
<comment type="similarity">
    <text evidence="1">Belongs to the ABC transporter superfamily.</text>
</comment>
<gene>
    <name evidence="6" type="ordered locus">B488_06080</name>
</gene>